<feature type="compositionally biased region" description="Polar residues" evidence="1">
    <location>
        <begin position="1"/>
        <end position="10"/>
    </location>
</feature>
<evidence type="ECO:0000313" key="3">
    <source>
        <dbReference type="Proteomes" id="UP000092093"/>
    </source>
</evidence>
<sequence>MKIHHASTSVVDPHSKNADPDPAFYLNADPDPDADPDPALKLTYFQKSSNFLENLFYICLKKDKSIEQNKQYSCFLSFSSKTVLVFHFFYHDFI</sequence>
<gene>
    <name evidence="2" type="ORF">AN484_27055</name>
</gene>
<dbReference type="AlphaFoldDB" id="A0A1B7W9F8"/>
<dbReference type="EMBL" id="LJOW01000546">
    <property type="protein sequence ID" value="OBQ33754.1"/>
    <property type="molecule type" value="Genomic_DNA"/>
</dbReference>
<comment type="caution">
    <text evidence="2">The sequence shown here is derived from an EMBL/GenBank/DDBJ whole genome shotgun (WGS) entry which is preliminary data.</text>
</comment>
<protein>
    <submittedName>
        <fullName evidence="2">Uncharacterized protein</fullName>
    </submittedName>
</protein>
<reference evidence="2 3" key="1">
    <citation type="submission" date="2015-09" db="EMBL/GenBank/DDBJ databases">
        <title>Aphanizomenon flos-aquae WA102.</title>
        <authorList>
            <person name="Driscoll C."/>
        </authorList>
    </citation>
    <scope>NUCLEOTIDE SEQUENCE [LARGE SCALE GENOMIC DNA]</scope>
    <source>
        <strain evidence="2">WA102</strain>
    </source>
</reference>
<organism evidence="2 3">
    <name type="scientific">Aphanizomenon flos-aquae WA102</name>
    <dbReference type="NCBI Taxonomy" id="1710896"/>
    <lineage>
        <taxon>Bacteria</taxon>
        <taxon>Bacillati</taxon>
        <taxon>Cyanobacteriota</taxon>
        <taxon>Cyanophyceae</taxon>
        <taxon>Nostocales</taxon>
        <taxon>Aphanizomenonaceae</taxon>
        <taxon>Aphanizomenon</taxon>
    </lineage>
</organism>
<name>A0A1B7W9F8_APHFL</name>
<evidence type="ECO:0000313" key="2">
    <source>
        <dbReference type="EMBL" id="OBQ33754.1"/>
    </source>
</evidence>
<dbReference type="Proteomes" id="UP000092093">
    <property type="component" value="Unassembled WGS sequence"/>
</dbReference>
<evidence type="ECO:0000256" key="1">
    <source>
        <dbReference type="SAM" id="MobiDB-lite"/>
    </source>
</evidence>
<feature type="region of interest" description="Disordered" evidence="1">
    <location>
        <begin position="1"/>
        <end position="32"/>
    </location>
</feature>
<proteinExistence type="predicted"/>
<accession>A0A1B7W9F8</accession>